<reference evidence="2" key="1">
    <citation type="submission" date="2016-10" db="EMBL/GenBank/DDBJ databases">
        <title>The assassin bug Pristhesancus plagipennis produces two different types of venom.</title>
        <authorList>
            <person name="Walker A.A."/>
            <person name="Herzig V."/>
            <person name="Jin J."/>
            <person name="Fry B.G."/>
            <person name="King G.F."/>
        </authorList>
    </citation>
    <scope>NUCLEOTIDE SEQUENCE</scope>
    <source>
        <tissue evidence="2">Venom/labial glands</tissue>
    </source>
</reference>
<name>A0A2K8JWN2_PRIPG</name>
<evidence type="ECO:0000256" key="1">
    <source>
        <dbReference type="SAM" id="SignalP"/>
    </source>
</evidence>
<feature type="signal peptide" evidence="1">
    <location>
        <begin position="1"/>
        <end position="19"/>
    </location>
</feature>
<evidence type="ECO:0000313" key="2">
    <source>
        <dbReference type="EMBL" id="ATU82827.1"/>
    </source>
</evidence>
<keyword evidence="1" id="KW-0732">Signal</keyword>
<sequence length="275" mass="30557">MCNSLFCVIFLSLLAGIFGRTVPSEDEYMLQAIEELRHMSSSRLLSELSEPKCTDQKKENSIECCMSLKWMKQKRTICLELGFNTTRLQVEMALYFDGELIIDHALTVGELCAPLPGLLKKINICIHAYYVQVDTKPPGISFDSCFVIKLGGFFHFRVNCIRLDKSGKFYQHAEFGPESKGILMLSLEEGNVKFDANNPIPKEVMDKIEQGWNIVEKETGKFVDNAGKEISDAAKKVENELSNAAEKAKEAVVGEFNKVTAAIGGLGGKISGWLG</sequence>
<proteinExistence type="evidence at transcript level"/>
<dbReference type="AlphaFoldDB" id="A0A2K8JWN2"/>
<accession>A0A2K8JWN2</accession>
<feature type="chain" id="PRO_5014700758" evidence="1">
    <location>
        <begin position="20"/>
        <end position="275"/>
    </location>
</feature>
<protein>
    <submittedName>
        <fullName evidence="2">Secreted venom family 2 protein</fullName>
    </submittedName>
</protein>
<dbReference type="EMBL" id="KY031076">
    <property type="protein sequence ID" value="ATU82827.1"/>
    <property type="molecule type" value="mRNA"/>
</dbReference>
<organism evidence="2">
    <name type="scientific">Pristhesancus plagipennis</name>
    <name type="common">Common assassin bug</name>
    <dbReference type="NCBI Taxonomy" id="1955184"/>
    <lineage>
        <taxon>Eukaryota</taxon>
        <taxon>Metazoa</taxon>
        <taxon>Ecdysozoa</taxon>
        <taxon>Arthropoda</taxon>
        <taxon>Hexapoda</taxon>
        <taxon>Insecta</taxon>
        <taxon>Pterygota</taxon>
        <taxon>Neoptera</taxon>
        <taxon>Paraneoptera</taxon>
        <taxon>Hemiptera</taxon>
        <taxon>Heteroptera</taxon>
        <taxon>Panheteroptera</taxon>
        <taxon>Cimicomorpha</taxon>
        <taxon>Reduviidae</taxon>
        <taxon>Harpactorinae</taxon>
        <taxon>Harpactorini</taxon>
        <taxon>Pristhesancus</taxon>
    </lineage>
</organism>